<proteinExistence type="predicted"/>
<protein>
    <submittedName>
        <fullName evidence="2">DUF4845 domain-containing protein</fullName>
    </submittedName>
</protein>
<evidence type="ECO:0000313" key="2">
    <source>
        <dbReference type="EMBL" id="TQV75375.1"/>
    </source>
</evidence>
<evidence type="ECO:0000313" key="3">
    <source>
        <dbReference type="Proteomes" id="UP000317839"/>
    </source>
</evidence>
<comment type="caution">
    <text evidence="2">The sequence shown here is derived from an EMBL/GenBank/DDBJ whole genome shotgun (WGS) entry which is preliminary data.</text>
</comment>
<keyword evidence="1" id="KW-0472">Membrane</keyword>
<dbReference type="Proteomes" id="UP000317839">
    <property type="component" value="Unassembled WGS sequence"/>
</dbReference>
<dbReference type="InterPro" id="IPR032314">
    <property type="entry name" value="DUF4845"/>
</dbReference>
<feature type="transmembrane region" description="Helical" evidence="1">
    <location>
        <begin position="31"/>
        <end position="54"/>
    </location>
</feature>
<gene>
    <name evidence="2" type="ORF">FLL45_10620</name>
</gene>
<sequence length="143" mass="16124">MFLKGFSMLKVKGRTPRGPVAGRYQSGLTTWSMLTIMLMAGLILYVSGNLLPAYMEHGIIKGSMQEVVNQRGFDNMTATQIHAAIQKRMVVDSVRGFDKSSFKVSREKSGKKFIVIDYDKKVPLFGNISALIEFEEEIRREGR</sequence>
<dbReference type="AlphaFoldDB" id="A0A545TDT2"/>
<keyword evidence="3" id="KW-1185">Reference proteome</keyword>
<name>A0A545TDT2_9GAMM</name>
<evidence type="ECO:0000256" key="1">
    <source>
        <dbReference type="SAM" id="Phobius"/>
    </source>
</evidence>
<accession>A0A545TDT2</accession>
<dbReference type="EMBL" id="VIKR01000002">
    <property type="protein sequence ID" value="TQV75375.1"/>
    <property type="molecule type" value="Genomic_DNA"/>
</dbReference>
<keyword evidence="1" id="KW-1133">Transmembrane helix</keyword>
<keyword evidence="1" id="KW-0812">Transmembrane</keyword>
<dbReference type="Pfam" id="PF16137">
    <property type="entry name" value="DUF4845"/>
    <property type="match status" value="1"/>
</dbReference>
<organism evidence="2 3">
    <name type="scientific">Aliikangiella marina</name>
    <dbReference type="NCBI Taxonomy" id="1712262"/>
    <lineage>
        <taxon>Bacteria</taxon>
        <taxon>Pseudomonadati</taxon>
        <taxon>Pseudomonadota</taxon>
        <taxon>Gammaproteobacteria</taxon>
        <taxon>Oceanospirillales</taxon>
        <taxon>Pleioneaceae</taxon>
        <taxon>Aliikangiella</taxon>
    </lineage>
</organism>
<reference evidence="2 3" key="1">
    <citation type="submission" date="2019-06" db="EMBL/GenBank/DDBJ databases">
        <title>Draft genome of Aliikangiella marina GYP-15.</title>
        <authorList>
            <person name="Wang G."/>
        </authorList>
    </citation>
    <scope>NUCLEOTIDE SEQUENCE [LARGE SCALE GENOMIC DNA]</scope>
    <source>
        <strain evidence="2 3">GYP-15</strain>
    </source>
</reference>
<dbReference type="OrthoDB" id="6078083at2"/>